<dbReference type="NCBIfam" id="TIGR00231">
    <property type="entry name" value="small_GTP"/>
    <property type="match status" value="1"/>
</dbReference>
<sequence>MSESNIIKIALIGQSGAGKTSLINKIVKDSFGPGSSTVGVGKAEKDIEYDNLPIHLIIYDTAGQEEYGSTADFYLRSVDLILICFDPKLDDAENKLKFWKEHADNRSTSKSQILVSTKSDLWSKEIPPPALVSNPESLNKKYQTREYFQTSSLNGSGITELLQGLCQIFFENKHATSDDDDTPVDINKPIQKDKCSC</sequence>
<dbReference type="PROSITE" id="PS51419">
    <property type="entry name" value="RAB"/>
    <property type="match status" value="1"/>
</dbReference>
<dbReference type="EMBL" id="JAPFFF010000007">
    <property type="protein sequence ID" value="KAK8886325.1"/>
    <property type="molecule type" value="Genomic_DNA"/>
</dbReference>
<dbReference type="Pfam" id="PF00071">
    <property type="entry name" value="Ras"/>
    <property type="match status" value="1"/>
</dbReference>
<dbReference type="Gene3D" id="3.40.50.300">
    <property type="entry name" value="P-loop containing nucleotide triphosphate hydrolases"/>
    <property type="match status" value="1"/>
</dbReference>
<evidence type="ECO:0000313" key="2">
    <source>
        <dbReference type="EMBL" id="KAK8886325.1"/>
    </source>
</evidence>
<reference evidence="2 3" key="1">
    <citation type="submission" date="2024-04" db="EMBL/GenBank/DDBJ databases">
        <title>Tritrichomonas musculus Genome.</title>
        <authorList>
            <person name="Alves-Ferreira E."/>
            <person name="Grigg M."/>
            <person name="Lorenzi H."/>
            <person name="Galac M."/>
        </authorList>
    </citation>
    <scope>NUCLEOTIDE SEQUENCE [LARGE SCALE GENOMIC DNA]</scope>
    <source>
        <strain evidence="2 3">EAF2021</strain>
    </source>
</reference>
<organism evidence="2 3">
    <name type="scientific">Tritrichomonas musculus</name>
    <dbReference type="NCBI Taxonomy" id="1915356"/>
    <lineage>
        <taxon>Eukaryota</taxon>
        <taxon>Metamonada</taxon>
        <taxon>Parabasalia</taxon>
        <taxon>Tritrichomonadida</taxon>
        <taxon>Tritrichomonadidae</taxon>
        <taxon>Tritrichomonas</taxon>
    </lineage>
</organism>
<dbReference type="Proteomes" id="UP001470230">
    <property type="component" value="Unassembled WGS sequence"/>
</dbReference>
<dbReference type="SMART" id="SM00175">
    <property type="entry name" value="RAB"/>
    <property type="match status" value="1"/>
</dbReference>
<gene>
    <name evidence="2" type="ORF">M9Y10_041787</name>
</gene>
<dbReference type="InterPro" id="IPR001806">
    <property type="entry name" value="Small_GTPase"/>
</dbReference>
<comment type="caution">
    <text evidence="2">The sequence shown here is derived from an EMBL/GenBank/DDBJ whole genome shotgun (WGS) entry which is preliminary data.</text>
</comment>
<dbReference type="SMART" id="SM00174">
    <property type="entry name" value="RHO"/>
    <property type="match status" value="1"/>
</dbReference>
<dbReference type="PANTHER" id="PTHR47978">
    <property type="match status" value="1"/>
</dbReference>
<evidence type="ECO:0000256" key="1">
    <source>
        <dbReference type="ARBA" id="ARBA00022741"/>
    </source>
</evidence>
<protein>
    <recommendedName>
        <fullName evidence="4">Small GTP-binding protein</fullName>
    </recommendedName>
</protein>
<evidence type="ECO:0008006" key="4">
    <source>
        <dbReference type="Google" id="ProtNLM"/>
    </source>
</evidence>
<dbReference type="InterPro" id="IPR027417">
    <property type="entry name" value="P-loop_NTPase"/>
</dbReference>
<keyword evidence="1" id="KW-0547">Nucleotide-binding</keyword>
<dbReference type="CDD" id="cd00154">
    <property type="entry name" value="Rab"/>
    <property type="match status" value="1"/>
</dbReference>
<dbReference type="SUPFAM" id="SSF52540">
    <property type="entry name" value="P-loop containing nucleoside triphosphate hydrolases"/>
    <property type="match status" value="1"/>
</dbReference>
<name>A0ABR2K8F1_9EUKA</name>
<dbReference type="PRINTS" id="PR00449">
    <property type="entry name" value="RASTRNSFRMNG"/>
</dbReference>
<dbReference type="InterPro" id="IPR005225">
    <property type="entry name" value="Small_GTP-bd"/>
</dbReference>
<dbReference type="SMART" id="SM00173">
    <property type="entry name" value="RAS"/>
    <property type="match status" value="1"/>
</dbReference>
<proteinExistence type="predicted"/>
<keyword evidence="3" id="KW-1185">Reference proteome</keyword>
<accession>A0ABR2K8F1</accession>
<evidence type="ECO:0000313" key="3">
    <source>
        <dbReference type="Proteomes" id="UP001470230"/>
    </source>
</evidence>